<dbReference type="PANTHER" id="PTHR43268">
    <property type="entry name" value="THIOSULFATE SULFURTRANSFERASE/RHODANESE-LIKE DOMAIN-CONTAINING PROTEIN 2"/>
    <property type="match status" value="1"/>
</dbReference>
<keyword evidence="1 2" id="KW-0560">Oxidoreductase</keyword>
<keyword evidence="2" id="KW-0819">tRNA processing</keyword>
<comment type="similarity">
    <text evidence="2">Belongs to the TrhO family.</text>
</comment>
<name>A0A0E4H4Y0_9STRE</name>
<keyword evidence="5" id="KW-1185">Reference proteome</keyword>
<dbReference type="EMBL" id="CTEN01000003">
    <property type="protein sequence ID" value="CQR25376.1"/>
    <property type="molecule type" value="Genomic_DNA"/>
</dbReference>
<reference evidence="5" key="1">
    <citation type="submission" date="2015-03" db="EMBL/GenBank/DDBJ databases">
        <authorList>
            <person name="Urmite Genomes"/>
        </authorList>
    </citation>
    <scope>NUCLEOTIDE SEQUENCE [LARGE SCALE GENOMIC DNA]</scope>
    <source>
        <strain evidence="5">FF10</strain>
    </source>
</reference>
<dbReference type="STRING" id="1608583.BN1356_01719"/>
<evidence type="ECO:0000256" key="2">
    <source>
        <dbReference type="HAMAP-Rule" id="MF_00469"/>
    </source>
</evidence>
<dbReference type="PANTHER" id="PTHR43268:SF3">
    <property type="entry name" value="RHODANESE-LIKE DOMAIN-CONTAINING PROTEIN 7-RELATED"/>
    <property type="match status" value="1"/>
</dbReference>
<protein>
    <recommendedName>
        <fullName evidence="2">tRNA uridine(34) hydroxylase</fullName>
        <ecNumber evidence="2">1.14.-.-</ecNumber>
    </recommendedName>
    <alternativeName>
        <fullName evidence="2">tRNA hydroxylation protein O</fullName>
    </alternativeName>
</protein>
<dbReference type="Gene3D" id="3.40.250.10">
    <property type="entry name" value="Rhodanese-like domain"/>
    <property type="match status" value="1"/>
</dbReference>
<sequence length="328" mass="37928">MSNDIRVLLYYKYVPIENAESYAKEHLEFCKSIGLKGRILIADEGINGTVSGDYETTQKYMDYVHANPIFSDLWFKIDDEPIDAFKKMFVRYKKEIVHLGLEDDDFDSDIDPLVTTGEYLDPKQFKEALLDEDTVVLDTRNDYEYDLGHFRGAIRPDIRNFRDLPQWVRDNKEKFMEKRVVVYCTGGVRCEKFSGWMVREGFKDVGQLHGGIVTYGKDPEVMGELWDGAMYVFDERIAVPVNRVNPTVISKDMMTGEPCERYVNCANPYCNKQIFMTEETEDKYVRGCSAECRAHERNRYVSEHGLTRAEWAARLEAIGETLPEVATA</sequence>
<dbReference type="InterPro" id="IPR022111">
    <property type="entry name" value="Rhodanese_C"/>
</dbReference>
<dbReference type="GO" id="GO:0006400">
    <property type="term" value="P:tRNA modification"/>
    <property type="evidence" value="ECO:0007669"/>
    <property type="project" value="UniProtKB-UniRule"/>
</dbReference>
<dbReference type="InterPro" id="IPR020936">
    <property type="entry name" value="TrhO"/>
</dbReference>
<dbReference type="Pfam" id="PF12368">
    <property type="entry name" value="Rhodanese_C"/>
    <property type="match status" value="1"/>
</dbReference>
<dbReference type="SMART" id="SM00450">
    <property type="entry name" value="RHOD"/>
    <property type="match status" value="1"/>
</dbReference>
<comment type="function">
    <text evidence="2">Catalyzes oxygen-dependent 5-hydroxyuridine (ho5U) modification at position 34 in tRNAs.</text>
</comment>
<dbReference type="InterPro" id="IPR036873">
    <property type="entry name" value="Rhodanese-like_dom_sf"/>
</dbReference>
<dbReference type="OrthoDB" id="9778326at2"/>
<gene>
    <name evidence="2" type="primary">trhO</name>
    <name evidence="4" type="ORF">BN1356_01719</name>
</gene>
<dbReference type="EC" id="1.14.-.-" evidence="2"/>
<dbReference type="Pfam" id="PF00581">
    <property type="entry name" value="Rhodanese"/>
    <property type="match status" value="1"/>
</dbReference>
<dbReference type="HAMAP" id="MF_00469">
    <property type="entry name" value="TrhO"/>
    <property type="match status" value="1"/>
</dbReference>
<dbReference type="RefSeq" id="WP_093650993.1">
    <property type="nucleotide sequence ID" value="NZ_CTEN01000003.1"/>
</dbReference>
<evidence type="ECO:0000259" key="3">
    <source>
        <dbReference type="PROSITE" id="PS50206"/>
    </source>
</evidence>
<dbReference type="Pfam" id="PF17773">
    <property type="entry name" value="UPF0176_N"/>
    <property type="match status" value="1"/>
</dbReference>
<organism evidence="4 5">
    <name type="scientific">Streptococcus varani</name>
    <dbReference type="NCBI Taxonomy" id="1608583"/>
    <lineage>
        <taxon>Bacteria</taxon>
        <taxon>Bacillati</taxon>
        <taxon>Bacillota</taxon>
        <taxon>Bacilli</taxon>
        <taxon>Lactobacillales</taxon>
        <taxon>Streptococcaceae</taxon>
        <taxon>Streptococcus</taxon>
    </lineage>
</organism>
<proteinExistence type="inferred from homology"/>
<dbReference type="SUPFAM" id="SSF52821">
    <property type="entry name" value="Rhodanese/Cell cycle control phosphatase"/>
    <property type="match status" value="1"/>
</dbReference>
<dbReference type="AlphaFoldDB" id="A0A0E4H4Y0"/>
<evidence type="ECO:0000313" key="5">
    <source>
        <dbReference type="Proteomes" id="UP000198604"/>
    </source>
</evidence>
<dbReference type="NCBIfam" id="NF001137">
    <property type="entry name" value="PRK00142.1-5"/>
    <property type="match status" value="1"/>
</dbReference>
<dbReference type="NCBIfam" id="NF001135">
    <property type="entry name" value="PRK00142.1-3"/>
    <property type="match status" value="1"/>
</dbReference>
<evidence type="ECO:0000256" key="1">
    <source>
        <dbReference type="ARBA" id="ARBA00023002"/>
    </source>
</evidence>
<dbReference type="Proteomes" id="UP000198604">
    <property type="component" value="Unassembled WGS sequence"/>
</dbReference>
<evidence type="ECO:0000313" key="4">
    <source>
        <dbReference type="EMBL" id="CQR25376.1"/>
    </source>
</evidence>
<dbReference type="GO" id="GO:0016705">
    <property type="term" value="F:oxidoreductase activity, acting on paired donors, with incorporation or reduction of molecular oxygen"/>
    <property type="evidence" value="ECO:0007669"/>
    <property type="project" value="UniProtKB-UniRule"/>
</dbReference>
<accession>A0A0E4H4Y0</accession>
<dbReference type="PROSITE" id="PS50206">
    <property type="entry name" value="RHODANESE_3"/>
    <property type="match status" value="1"/>
</dbReference>
<dbReference type="InterPro" id="IPR040503">
    <property type="entry name" value="TRHO_N"/>
</dbReference>
<comment type="catalytic activity">
    <reaction evidence="2">
        <text>uridine(34) in tRNA + AH2 + O2 = 5-hydroxyuridine(34) in tRNA + A + H2O</text>
        <dbReference type="Rhea" id="RHEA:64224"/>
        <dbReference type="Rhea" id="RHEA-COMP:11727"/>
        <dbReference type="Rhea" id="RHEA-COMP:13381"/>
        <dbReference type="ChEBI" id="CHEBI:13193"/>
        <dbReference type="ChEBI" id="CHEBI:15377"/>
        <dbReference type="ChEBI" id="CHEBI:15379"/>
        <dbReference type="ChEBI" id="CHEBI:17499"/>
        <dbReference type="ChEBI" id="CHEBI:65315"/>
        <dbReference type="ChEBI" id="CHEBI:136877"/>
    </reaction>
</comment>
<feature type="domain" description="Rhodanese" evidence="3">
    <location>
        <begin position="130"/>
        <end position="224"/>
    </location>
</feature>
<dbReference type="CDD" id="cd01518">
    <property type="entry name" value="RHOD_YceA"/>
    <property type="match status" value="1"/>
</dbReference>
<dbReference type="Gene3D" id="3.30.70.100">
    <property type="match status" value="1"/>
</dbReference>
<dbReference type="InterPro" id="IPR001763">
    <property type="entry name" value="Rhodanese-like_dom"/>
</dbReference>